<proteinExistence type="predicted"/>
<sequence>MLHRLTAAVLSALGLLVMGLGVASATVWRGDDVLVATATPDDGTQLLVADPGVLEMAGDPVTVTVEASGDTPVAIAIGRDTDVAGWVGQDAHLRVTGLAAWDQLRTEEVEGSTPAPTAEDVAEEPEAPPAEGVEAAPADEAAAEPAVPAADPRGSDLWVAEASGNGSATLTWTDEPGRWSLLVASVGSEPPTLTLSWPRTVTTPWLVPSLAVGGLLLVVGILLGVRQWRRGRRGATEAEWHPVHTGAIPAVTGTVGSQAPTALTRRQLRELQAAGPGVRARDERQEPSEAATRPGPSAPAASPSAQPSAWADRPGATSASSPSTPASSSSPATPAGTPWGAAPGRREVDAGPARPAAPSPAAASSAAPHAPRSPEAPSADRSRRPSWLQGRPADEAPAAASVPPPAHVNGPGARPAPGSGAASDAPEESRRRRDLPTLGSRWVSRGAERQRPVPSPEGVPAEPHVAAQADGPARPTSRAELRRGAGDGRRSMGWGSRPEASPEPVRGPVPPTGARPDDAAARPGPAAGTAWPVTTPQPTWSHVGAAEGAAPRADAWRRAWGIPGETAPADDEPGRDPEESERR</sequence>
<name>A0ABY5L0P2_9CELL</name>
<accession>A0ABY5L0P2</accession>
<feature type="region of interest" description="Disordered" evidence="1">
    <location>
        <begin position="272"/>
        <end position="583"/>
    </location>
</feature>
<keyword evidence="2" id="KW-0812">Transmembrane</keyword>
<evidence type="ECO:0000256" key="2">
    <source>
        <dbReference type="SAM" id="Phobius"/>
    </source>
</evidence>
<feature type="compositionally biased region" description="Low complexity" evidence="1">
    <location>
        <begin position="350"/>
        <end position="377"/>
    </location>
</feature>
<feature type="compositionally biased region" description="Low complexity" evidence="1">
    <location>
        <begin position="521"/>
        <end position="530"/>
    </location>
</feature>
<keyword evidence="2" id="KW-1133">Transmembrane helix</keyword>
<keyword evidence="4" id="KW-1185">Reference proteome</keyword>
<dbReference type="RefSeq" id="WP_227570768.1">
    <property type="nucleotide sequence ID" value="NZ_CP101988.1"/>
</dbReference>
<evidence type="ECO:0000313" key="3">
    <source>
        <dbReference type="EMBL" id="UUI76249.1"/>
    </source>
</evidence>
<gene>
    <name evidence="3" type="ORF">NP064_04945</name>
</gene>
<dbReference type="EMBL" id="CP101988">
    <property type="protein sequence ID" value="UUI76249.1"/>
    <property type="molecule type" value="Genomic_DNA"/>
</dbReference>
<feature type="compositionally biased region" description="Low complexity" evidence="1">
    <location>
        <begin position="410"/>
        <end position="424"/>
    </location>
</feature>
<dbReference type="Proteomes" id="UP001316189">
    <property type="component" value="Chromosome"/>
</dbReference>
<keyword evidence="2" id="KW-0472">Membrane</keyword>
<feature type="compositionally biased region" description="Low complexity" evidence="1">
    <location>
        <begin position="290"/>
        <end position="343"/>
    </location>
</feature>
<feature type="compositionally biased region" description="Low complexity" evidence="1">
    <location>
        <begin position="129"/>
        <end position="152"/>
    </location>
</feature>
<feature type="region of interest" description="Disordered" evidence="1">
    <location>
        <begin position="107"/>
        <end position="153"/>
    </location>
</feature>
<evidence type="ECO:0000256" key="1">
    <source>
        <dbReference type="SAM" id="MobiDB-lite"/>
    </source>
</evidence>
<feature type="compositionally biased region" description="Basic and acidic residues" evidence="1">
    <location>
        <begin position="477"/>
        <end position="490"/>
    </location>
</feature>
<organism evidence="3 4">
    <name type="scientific">Cellulomonas chengniuliangii</name>
    <dbReference type="NCBI Taxonomy" id="2968084"/>
    <lineage>
        <taxon>Bacteria</taxon>
        <taxon>Bacillati</taxon>
        <taxon>Actinomycetota</taxon>
        <taxon>Actinomycetes</taxon>
        <taxon>Micrococcales</taxon>
        <taxon>Cellulomonadaceae</taxon>
        <taxon>Cellulomonas</taxon>
    </lineage>
</organism>
<evidence type="ECO:0000313" key="4">
    <source>
        <dbReference type="Proteomes" id="UP001316189"/>
    </source>
</evidence>
<protein>
    <submittedName>
        <fullName evidence="3">Uncharacterized protein</fullName>
    </submittedName>
</protein>
<feature type="transmembrane region" description="Helical" evidence="2">
    <location>
        <begin position="205"/>
        <end position="225"/>
    </location>
</feature>
<reference evidence="3 4" key="1">
    <citation type="submission" date="2022-07" db="EMBL/GenBank/DDBJ databases">
        <title>Novel species in genus cellulomonas.</title>
        <authorList>
            <person name="Ye L."/>
        </authorList>
    </citation>
    <scope>NUCLEOTIDE SEQUENCE [LARGE SCALE GENOMIC DNA]</scope>
    <source>
        <strain evidence="4">zg-Y338</strain>
    </source>
</reference>
<feature type="compositionally biased region" description="Basic and acidic residues" evidence="1">
    <location>
        <begin position="572"/>
        <end position="583"/>
    </location>
</feature>